<dbReference type="PANTHER" id="PTHR32328:SF0">
    <property type="entry name" value="L-SERYL-TRNA(SEC) SELENIUM TRANSFERASE"/>
    <property type="match status" value="1"/>
</dbReference>
<dbReference type="GO" id="GO:0004125">
    <property type="term" value="F:L-seryl-tRNA(Sec) selenium transferase activity"/>
    <property type="evidence" value="ECO:0007669"/>
    <property type="project" value="UniProtKB-EC"/>
</dbReference>
<keyword evidence="4 8" id="KW-0663">Pyridoxal phosphate</keyword>
<sequence>MDDPKRMRQIPKMDQLMAQETGRQLVRAYGYQETLQAARIAADQIRQDPGKDPGDIFKEIRAILKKQKRRHLTHVINGTGVILHTNLGRAPFGEETAEHVARLMTGYTNLELDLETGKRGSRLASFQQDLESLTGAEAVAVVNNNAAAVLLMLTVLAFERQVCVSRGELVEIGGKFRIPEVMEQSGGILVEVGTTNRTYLEDYTGAVTENTAAFLKVHTSNYQITGFTCTPSVKELAEEAHKRQLYLLVDLGSGDLGYIPGTDPKETVRSVLAQGADLVSFSGDKLLGGPQAGILAGKRELIHRIKKHPLMRALRIDKFTAAVLDETVRLYKESEKQKIPVLEMTSRSLEQMEQMADALLKSLEHEVGDHVQLQMIDTLGTTGGGSMPGKDLPGKGLSIRSSRYSVMEIEERLRHSEPPVIGKIEKDQVVLDMRTIFPGEMKELTQIIKKVLDI</sequence>
<dbReference type="RefSeq" id="WP_262582620.1">
    <property type="nucleotide sequence ID" value="NZ_JAOQJL010000003.1"/>
</dbReference>
<dbReference type="InterPro" id="IPR004534">
    <property type="entry name" value="SelA_trans"/>
</dbReference>
<dbReference type="HAMAP" id="MF_00423">
    <property type="entry name" value="SelA"/>
    <property type="match status" value="1"/>
</dbReference>
<comment type="similarity">
    <text evidence="7 8">Belongs to the SelA family.</text>
</comment>
<comment type="subcellular location">
    <subcellularLocation>
        <location evidence="8">Cytoplasm</location>
    </subcellularLocation>
</comment>
<dbReference type="InterPro" id="IPR015421">
    <property type="entry name" value="PyrdxlP-dep_Trfase_major"/>
</dbReference>
<dbReference type="EC" id="2.9.1.1" evidence="8"/>
<organism evidence="9 10">
    <name type="scientific">Blautia ammoniilytica</name>
    <dbReference type="NCBI Taxonomy" id="2981782"/>
    <lineage>
        <taxon>Bacteria</taxon>
        <taxon>Bacillati</taxon>
        <taxon>Bacillota</taxon>
        <taxon>Clostridia</taxon>
        <taxon>Lachnospirales</taxon>
        <taxon>Lachnospiraceae</taxon>
        <taxon>Blautia</taxon>
    </lineage>
</organism>
<evidence type="ECO:0000256" key="4">
    <source>
        <dbReference type="ARBA" id="ARBA00022898"/>
    </source>
</evidence>
<keyword evidence="3 8" id="KW-0808">Transferase</keyword>
<proteinExistence type="inferred from homology"/>
<evidence type="ECO:0000256" key="5">
    <source>
        <dbReference type="ARBA" id="ARBA00022917"/>
    </source>
</evidence>
<comment type="function">
    <text evidence="8">Converts seryl-tRNA(Sec) to selenocysteinyl-tRNA(Sec) required for selenoprotein biosynthesis.</text>
</comment>
<evidence type="ECO:0000256" key="3">
    <source>
        <dbReference type="ARBA" id="ARBA00022679"/>
    </source>
</evidence>
<keyword evidence="5 8" id="KW-0648">Protein biosynthesis</keyword>
<keyword evidence="2 8" id="KW-0963">Cytoplasm</keyword>
<dbReference type="Proteomes" id="UP001652409">
    <property type="component" value="Unassembled WGS sequence"/>
</dbReference>
<comment type="pathway">
    <text evidence="8">Aminoacyl-tRNA biosynthesis; selenocysteinyl-tRNA(Sec) biosynthesis; selenocysteinyl-tRNA(Sec) from L-seryl-tRNA(Sec) (bacterial route): step 1/1.</text>
</comment>
<dbReference type="NCBIfam" id="TIGR00474">
    <property type="entry name" value="selA"/>
    <property type="match status" value="1"/>
</dbReference>
<dbReference type="SUPFAM" id="SSF53383">
    <property type="entry name" value="PLP-dependent transferases"/>
    <property type="match status" value="1"/>
</dbReference>
<evidence type="ECO:0000256" key="1">
    <source>
        <dbReference type="ARBA" id="ARBA00001933"/>
    </source>
</evidence>
<dbReference type="Gene3D" id="3.40.640.10">
    <property type="entry name" value="Type I PLP-dependent aspartate aminotransferase-like (Major domain)"/>
    <property type="match status" value="1"/>
</dbReference>
<name>A0ABT2TPY0_9FIRM</name>
<accession>A0ABT2TPY0</accession>
<dbReference type="InterPro" id="IPR018319">
    <property type="entry name" value="SelA-like"/>
</dbReference>
<gene>
    <name evidence="8 9" type="primary">selA</name>
    <name evidence="9" type="ORF">OCV61_02525</name>
</gene>
<dbReference type="Pfam" id="PF03841">
    <property type="entry name" value="SelA"/>
    <property type="match status" value="1"/>
</dbReference>
<evidence type="ECO:0000313" key="9">
    <source>
        <dbReference type="EMBL" id="MCU6764284.1"/>
    </source>
</evidence>
<protein>
    <recommendedName>
        <fullName evidence="8">L-seryl-tRNA(Sec) selenium transferase</fullName>
        <ecNumber evidence="8">2.9.1.1</ecNumber>
    </recommendedName>
    <alternativeName>
        <fullName evidence="8">Selenocysteine synthase</fullName>
        <shortName evidence="8">Sec synthase</shortName>
    </alternativeName>
    <alternativeName>
        <fullName evidence="8">Selenocysteinyl-tRNA(Sec) synthase</fullName>
    </alternativeName>
</protein>
<evidence type="ECO:0000313" key="10">
    <source>
        <dbReference type="Proteomes" id="UP001652409"/>
    </source>
</evidence>
<dbReference type="Gene3D" id="3.90.1150.180">
    <property type="match status" value="1"/>
</dbReference>
<comment type="cofactor">
    <cofactor evidence="1 8">
        <name>pyridoxal 5'-phosphate</name>
        <dbReference type="ChEBI" id="CHEBI:597326"/>
    </cofactor>
</comment>
<keyword evidence="10" id="KW-1185">Reference proteome</keyword>
<reference evidence="9 10" key="1">
    <citation type="journal article" date="2021" name="ISME Commun">
        <title>Automated analysis of genomic sequences facilitates high-throughput and comprehensive description of bacteria.</title>
        <authorList>
            <person name="Hitch T.C.A."/>
        </authorList>
    </citation>
    <scope>NUCLEOTIDE SEQUENCE [LARGE SCALE GENOMIC DNA]</scope>
    <source>
        <strain evidence="9 10">Sanger_23</strain>
    </source>
</reference>
<dbReference type="PANTHER" id="PTHR32328">
    <property type="entry name" value="L-SERYL-TRNA(SEC) SELENIUM TRANSFERASE"/>
    <property type="match status" value="1"/>
</dbReference>
<dbReference type="EMBL" id="JAOQJL010000003">
    <property type="protein sequence ID" value="MCU6764284.1"/>
    <property type="molecule type" value="Genomic_DNA"/>
</dbReference>
<comment type="catalytic activity">
    <reaction evidence="8">
        <text>L-seryl-tRNA(Sec) + selenophosphate + H(+) = L-selenocysteinyl-tRNA(Sec) + phosphate</text>
        <dbReference type="Rhea" id="RHEA:22728"/>
        <dbReference type="Rhea" id="RHEA-COMP:9742"/>
        <dbReference type="Rhea" id="RHEA-COMP:9743"/>
        <dbReference type="ChEBI" id="CHEBI:15378"/>
        <dbReference type="ChEBI" id="CHEBI:16144"/>
        <dbReference type="ChEBI" id="CHEBI:43474"/>
        <dbReference type="ChEBI" id="CHEBI:78533"/>
        <dbReference type="ChEBI" id="CHEBI:78573"/>
        <dbReference type="EC" id="2.9.1.1"/>
    </reaction>
</comment>
<keyword evidence="6 8" id="KW-0711">Selenium</keyword>
<evidence type="ECO:0000256" key="2">
    <source>
        <dbReference type="ARBA" id="ARBA00022490"/>
    </source>
</evidence>
<evidence type="ECO:0000256" key="7">
    <source>
        <dbReference type="ARBA" id="ARBA00044507"/>
    </source>
</evidence>
<comment type="caution">
    <text evidence="9">The sequence shown here is derived from an EMBL/GenBank/DDBJ whole genome shotgun (WGS) entry which is preliminary data.</text>
</comment>
<dbReference type="InterPro" id="IPR015424">
    <property type="entry name" value="PyrdxlP-dep_Trfase"/>
</dbReference>
<feature type="modified residue" description="N6-(pyridoxal phosphate)lysine" evidence="8">
    <location>
        <position position="285"/>
    </location>
</feature>
<evidence type="ECO:0000256" key="6">
    <source>
        <dbReference type="ARBA" id="ARBA00023266"/>
    </source>
</evidence>
<evidence type="ECO:0000256" key="8">
    <source>
        <dbReference type="HAMAP-Rule" id="MF_00423"/>
    </source>
</evidence>